<gene>
    <name evidence="2" type="ORF">BKA55DRAFT_579669</name>
</gene>
<dbReference type="OrthoDB" id="3473305at2759"/>
<dbReference type="Proteomes" id="UP000720189">
    <property type="component" value="Unassembled WGS sequence"/>
</dbReference>
<feature type="domain" description="2EXR" evidence="1">
    <location>
        <begin position="16"/>
        <end position="107"/>
    </location>
</feature>
<accession>A0A9P9G8D3</accession>
<evidence type="ECO:0000313" key="3">
    <source>
        <dbReference type="Proteomes" id="UP000720189"/>
    </source>
</evidence>
<organism evidence="2 3">
    <name type="scientific">Fusarium redolens</name>
    <dbReference type="NCBI Taxonomy" id="48865"/>
    <lineage>
        <taxon>Eukaryota</taxon>
        <taxon>Fungi</taxon>
        <taxon>Dikarya</taxon>
        <taxon>Ascomycota</taxon>
        <taxon>Pezizomycotina</taxon>
        <taxon>Sordariomycetes</taxon>
        <taxon>Hypocreomycetidae</taxon>
        <taxon>Hypocreales</taxon>
        <taxon>Nectriaceae</taxon>
        <taxon>Fusarium</taxon>
        <taxon>Fusarium redolens species complex</taxon>
    </lineage>
</organism>
<proteinExistence type="predicted"/>
<dbReference type="AlphaFoldDB" id="A0A9P9G8D3"/>
<name>A0A9P9G8D3_FUSRE</name>
<dbReference type="RefSeq" id="XP_046044690.1">
    <property type="nucleotide sequence ID" value="XM_046193890.1"/>
</dbReference>
<dbReference type="EMBL" id="JAGMUX010000017">
    <property type="protein sequence ID" value="KAH7234925.1"/>
    <property type="molecule type" value="Genomic_DNA"/>
</dbReference>
<keyword evidence="3" id="KW-1185">Reference proteome</keyword>
<dbReference type="InterPro" id="IPR045518">
    <property type="entry name" value="2EXR"/>
</dbReference>
<evidence type="ECO:0000313" key="2">
    <source>
        <dbReference type="EMBL" id="KAH7234925.1"/>
    </source>
</evidence>
<dbReference type="GeneID" id="70223844"/>
<protein>
    <recommendedName>
        <fullName evidence="1">2EXR domain-containing protein</fullName>
    </recommendedName>
</protein>
<reference evidence="2" key="1">
    <citation type="journal article" date="2021" name="Nat. Commun.">
        <title>Genetic determinants of endophytism in the Arabidopsis root mycobiome.</title>
        <authorList>
            <person name="Mesny F."/>
            <person name="Miyauchi S."/>
            <person name="Thiergart T."/>
            <person name="Pickel B."/>
            <person name="Atanasova L."/>
            <person name="Karlsson M."/>
            <person name="Huettel B."/>
            <person name="Barry K.W."/>
            <person name="Haridas S."/>
            <person name="Chen C."/>
            <person name="Bauer D."/>
            <person name="Andreopoulos W."/>
            <person name="Pangilinan J."/>
            <person name="LaButti K."/>
            <person name="Riley R."/>
            <person name="Lipzen A."/>
            <person name="Clum A."/>
            <person name="Drula E."/>
            <person name="Henrissat B."/>
            <person name="Kohler A."/>
            <person name="Grigoriev I.V."/>
            <person name="Martin F.M."/>
            <person name="Hacquard S."/>
        </authorList>
    </citation>
    <scope>NUCLEOTIDE SEQUENCE</scope>
    <source>
        <strain evidence="2">MPI-CAGE-AT-0023</strain>
    </source>
</reference>
<comment type="caution">
    <text evidence="2">The sequence shown here is derived from an EMBL/GenBank/DDBJ whole genome shotgun (WGS) entry which is preliminary data.</text>
</comment>
<dbReference type="Pfam" id="PF20150">
    <property type="entry name" value="2EXR"/>
    <property type="match status" value="1"/>
</dbReference>
<sequence>MERHSSTETIPQDRGFTLFTKLPPEVRLTIWEAALPEEIHPLSRVCEIWVLNQGDDEIATSPQAKVYMNFLRCCHESRCLALRHGCAAPLKSFESDNEPPKQVWIGNEVEMVFLPFEPRYLDRLITLPPNVKTLADTIGNTYDHTRVATVGKYITKWRDEGAIAIDTLYFGLVNEFPMHVFPPFG</sequence>
<evidence type="ECO:0000259" key="1">
    <source>
        <dbReference type="Pfam" id="PF20150"/>
    </source>
</evidence>